<comment type="caution">
    <text evidence="1">The sequence shown here is derived from an EMBL/GenBank/DDBJ whole genome shotgun (WGS) entry which is preliminary data.</text>
</comment>
<dbReference type="Proteomes" id="UP000789706">
    <property type="component" value="Unassembled WGS sequence"/>
</dbReference>
<gene>
    <name evidence="1" type="ORF">DEBURN_LOCUS11708</name>
</gene>
<protein>
    <submittedName>
        <fullName evidence="1">4330_t:CDS:1</fullName>
    </submittedName>
</protein>
<accession>A0A9N9E447</accession>
<dbReference type="EMBL" id="CAJVPK010008056">
    <property type="protein sequence ID" value="CAG8659261.1"/>
    <property type="molecule type" value="Genomic_DNA"/>
</dbReference>
<dbReference type="AlphaFoldDB" id="A0A9N9E447"/>
<sequence>NTTYQKLITKIETYINVIDELFITEDVLSEFEIITMILVNNEIENNTSSDPEEEKEKLPPPYITSTDTLNTLKILIRYEE</sequence>
<keyword evidence="2" id="KW-1185">Reference proteome</keyword>
<organism evidence="1 2">
    <name type="scientific">Diversispora eburnea</name>
    <dbReference type="NCBI Taxonomy" id="1213867"/>
    <lineage>
        <taxon>Eukaryota</taxon>
        <taxon>Fungi</taxon>
        <taxon>Fungi incertae sedis</taxon>
        <taxon>Mucoromycota</taxon>
        <taxon>Glomeromycotina</taxon>
        <taxon>Glomeromycetes</taxon>
        <taxon>Diversisporales</taxon>
        <taxon>Diversisporaceae</taxon>
        <taxon>Diversispora</taxon>
    </lineage>
</organism>
<reference evidence="1" key="1">
    <citation type="submission" date="2021-06" db="EMBL/GenBank/DDBJ databases">
        <authorList>
            <person name="Kallberg Y."/>
            <person name="Tangrot J."/>
            <person name="Rosling A."/>
        </authorList>
    </citation>
    <scope>NUCLEOTIDE SEQUENCE</scope>
    <source>
        <strain evidence="1">AZ414A</strain>
    </source>
</reference>
<name>A0A9N9E447_9GLOM</name>
<proteinExistence type="predicted"/>
<feature type="non-terminal residue" evidence="1">
    <location>
        <position position="1"/>
    </location>
</feature>
<evidence type="ECO:0000313" key="2">
    <source>
        <dbReference type="Proteomes" id="UP000789706"/>
    </source>
</evidence>
<evidence type="ECO:0000313" key="1">
    <source>
        <dbReference type="EMBL" id="CAG8659261.1"/>
    </source>
</evidence>